<dbReference type="EMBL" id="CAKMRJ010005412">
    <property type="protein sequence ID" value="CAH1442959.1"/>
    <property type="molecule type" value="Genomic_DNA"/>
</dbReference>
<name>A0AAU9NYY7_9ASTR</name>
<gene>
    <name evidence="1" type="ORF">LVIROSA_LOCUS28912</name>
</gene>
<dbReference type="AlphaFoldDB" id="A0AAU9NYY7"/>
<dbReference type="Proteomes" id="UP001157418">
    <property type="component" value="Unassembled WGS sequence"/>
</dbReference>
<sequence>MSIIIIIEPTTEHHPPPSLPLQNLRIRANCFKCGGRSYDGPWLEITYSWVMEWQWFSMGIPTKPQYLLSHLPNRRLSLLVQESQEHRVILS</sequence>
<keyword evidence="2" id="KW-1185">Reference proteome</keyword>
<organism evidence="1 2">
    <name type="scientific">Lactuca virosa</name>
    <dbReference type="NCBI Taxonomy" id="75947"/>
    <lineage>
        <taxon>Eukaryota</taxon>
        <taxon>Viridiplantae</taxon>
        <taxon>Streptophyta</taxon>
        <taxon>Embryophyta</taxon>
        <taxon>Tracheophyta</taxon>
        <taxon>Spermatophyta</taxon>
        <taxon>Magnoliopsida</taxon>
        <taxon>eudicotyledons</taxon>
        <taxon>Gunneridae</taxon>
        <taxon>Pentapetalae</taxon>
        <taxon>asterids</taxon>
        <taxon>campanulids</taxon>
        <taxon>Asterales</taxon>
        <taxon>Asteraceae</taxon>
        <taxon>Cichorioideae</taxon>
        <taxon>Cichorieae</taxon>
        <taxon>Lactucinae</taxon>
        <taxon>Lactuca</taxon>
    </lineage>
</organism>
<accession>A0AAU9NYY7</accession>
<reference evidence="1 2" key="1">
    <citation type="submission" date="2022-01" db="EMBL/GenBank/DDBJ databases">
        <authorList>
            <person name="Xiong W."/>
            <person name="Schranz E."/>
        </authorList>
    </citation>
    <scope>NUCLEOTIDE SEQUENCE [LARGE SCALE GENOMIC DNA]</scope>
</reference>
<proteinExistence type="predicted"/>
<protein>
    <submittedName>
        <fullName evidence="1">Uncharacterized protein</fullName>
    </submittedName>
</protein>
<evidence type="ECO:0000313" key="1">
    <source>
        <dbReference type="EMBL" id="CAH1442959.1"/>
    </source>
</evidence>
<evidence type="ECO:0000313" key="2">
    <source>
        <dbReference type="Proteomes" id="UP001157418"/>
    </source>
</evidence>
<comment type="caution">
    <text evidence="1">The sequence shown here is derived from an EMBL/GenBank/DDBJ whole genome shotgun (WGS) entry which is preliminary data.</text>
</comment>